<evidence type="ECO:0000313" key="9">
    <source>
        <dbReference type="EMBL" id="KAK9110894.1"/>
    </source>
</evidence>
<dbReference type="PROSITE" id="PS50890">
    <property type="entry name" value="PUA"/>
    <property type="match status" value="1"/>
</dbReference>
<dbReference type="PANTHER" id="PTHR12217:SF4">
    <property type="entry name" value="EUKARYOTIC TRANSLATION INITIATION FACTOR 2D"/>
    <property type="match status" value="1"/>
</dbReference>
<dbReference type="PANTHER" id="PTHR12217">
    <property type="entry name" value="EUKARYOTIC TRANSLATION INITIATION FACTOR 2D"/>
    <property type="match status" value="1"/>
</dbReference>
<dbReference type="Pfam" id="PF17832">
    <property type="entry name" value="Pre-PUA"/>
    <property type="match status" value="1"/>
</dbReference>
<feature type="transmembrane region" description="Helical" evidence="6">
    <location>
        <begin position="663"/>
        <end position="682"/>
    </location>
</feature>
<dbReference type="GO" id="GO:0001731">
    <property type="term" value="P:formation of translation preinitiation complex"/>
    <property type="evidence" value="ECO:0007669"/>
    <property type="project" value="InterPro"/>
</dbReference>
<sequence length="867" mass="94973">MFKKSVEAKSAQRLSGADRKKLRRAAKERFSGASDEDIDLILPPKADITVSKYPNRALVYGVDPGGIPMLFDLDGRGSDIFPTVYALWKVPHLLPAFLLKGVEVSRYVIGGADLMFPGITIPDDHQPLPTFQAGEPWAVKVPANPMPIAVGTTNLSSSEAFRAGFRGKALRIAHYYPDFLWQVQLINTLLLLYIHLDTATWASAEGCYVPNAGFLQDVVLQDPASLFPDAQTSNLSANVDGASSDQQNGIGGGDAEDAALDASMRIGTKDDVADEAIPDVRGLKVTGDSITQAPNGEKDQHVLSIEEVDSLLDKCLLQALHSTVKDIDLPMPGSTLWSSHVLPCRPSGITLDIKKSSHKKLSKWLQSKSSIGLISVKEDKHTKEVVLQAVNRGHAEYISFRPEKRPAEMVDHGSAPKENEGHPQKAQLEITEIYKPSVHVNPIFASVGADTKHLFTASEASDIVFKYVDSQNLVKPTDKAYVVLDAVLCDALYKGTVKKGSTYPSEIHKKDLGAVFVSRMQPHHKVTNRLDSVVRKGAIKTVQIMTERRQGNKKMTRVSGLETFLVDAEALASDLQKKFACSTTVAELPGKKGHEVLIQGGVIGDLAKHLVENLGIPKRYIEVGCFNLRVENRGSGRSMMIGRGRGRWRRRRDGGSWKRFRRLVAVLALLAIAPPIFFHFRLKRFQQTRAKRCSWLNNPPPLVCAHGGHSSSNAFPNTMSAFRMALNSGVDCIEIDVSRSSDGVLFALHDRDFQRISGNNTATVAYFTFKDIQGMKATHFIQEQFHDLQIPTVEDALKLVSKSVRQVILDAKVGPPSHGKGLAKDILSVIFYDATVGTVNLGLHIVGTEIAVVGNRENTVQKLSSMG</sequence>
<dbReference type="InterPro" id="IPR036885">
    <property type="entry name" value="SWIB_MDM2_dom_sf"/>
</dbReference>
<reference evidence="9 10" key="1">
    <citation type="submission" date="2024-01" db="EMBL/GenBank/DDBJ databases">
        <title>Genome assemblies of Stephania.</title>
        <authorList>
            <person name="Yang L."/>
        </authorList>
    </citation>
    <scope>NUCLEOTIDE SEQUENCE [LARGE SCALE GENOMIC DNA]</scope>
    <source>
        <strain evidence="9">JXDWG</strain>
        <tissue evidence="9">Leaf</tissue>
    </source>
</reference>
<organism evidence="9 10">
    <name type="scientific">Stephania cephalantha</name>
    <dbReference type="NCBI Taxonomy" id="152367"/>
    <lineage>
        <taxon>Eukaryota</taxon>
        <taxon>Viridiplantae</taxon>
        <taxon>Streptophyta</taxon>
        <taxon>Embryophyta</taxon>
        <taxon>Tracheophyta</taxon>
        <taxon>Spermatophyta</taxon>
        <taxon>Magnoliopsida</taxon>
        <taxon>Ranunculales</taxon>
        <taxon>Menispermaceae</taxon>
        <taxon>Menispermoideae</taxon>
        <taxon>Cissampelideae</taxon>
        <taxon>Stephania</taxon>
    </lineage>
</organism>
<dbReference type="EC" id="3.1.4.46" evidence="1"/>
<evidence type="ECO:0000259" key="7">
    <source>
        <dbReference type="PROSITE" id="PS50296"/>
    </source>
</evidence>
<dbReference type="SUPFAM" id="SSF47592">
    <property type="entry name" value="SWIB/MDM2 domain"/>
    <property type="match status" value="1"/>
</dbReference>
<evidence type="ECO:0000259" key="8">
    <source>
        <dbReference type="PROSITE" id="PS51704"/>
    </source>
</evidence>
<dbReference type="SUPFAM" id="SSF55159">
    <property type="entry name" value="eIF1-like"/>
    <property type="match status" value="1"/>
</dbReference>
<dbReference type="InterPro" id="IPR041366">
    <property type="entry name" value="Pre-PUA"/>
</dbReference>
<dbReference type="GO" id="GO:0003743">
    <property type="term" value="F:translation initiation factor activity"/>
    <property type="evidence" value="ECO:0007669"/>
    <property type="project" value="InterPro"/>
</dbReference>
<dbReference type="InterPro" id="IPR030395">
    <property type="entry name" value="GP_PDE_dom"/>
</dbReference>
<dbReference type="InterPro" id="IPR048248">
    <property type="entry name" value="PUA_eIF2d-like"/>
</dbReference>
<dbReference type="Pfam" id="PF03009">
    <property type="entry name" value="GDPD"/>
    <property type="match status" value="1"/>
</dbReference>
<evidence type="ECO:0000256" key="3">
    <source>
        <dbReference type="ARBA" id="ARBA00022798"/>
    </source>
</evidence>
<dbReference type="InterPro" id="IPR048247">
    <property type="entry name" value="eIF2D_N"/>
</dbReference>
<feature type="domain" description="SUI1" evidence="7">
    <location>
        <begin position="542"/>
        <end position="614"/>
    </location>
</feature>
<dbReference type="Pfam" id="PF26292">
    <property type="entry name" value="PUA_elF2D"/>
    <property type="match status" value="1"/>
</dbReference>
<dbReference type="InterPro" id="IPR058886">
    <property type="entry name" value="SWIB_eIF2D"/>
</dbReference>
<gene>
    <name evidence="9" type="ORF">Scep_018413</name>
</gene>
<dbReference type="CDD" id="cd11608">
    <property type="entry name" value="eIF2D_C"/>
    <property type="match status" value="1"/>
</dbReference>
<dbReference type="FunFam" id="3.30.780.10:FF:000008">
    <property type="entry name" value="eukaryotic translation initiation factor 2D"/>
    <property type="match status" value="1"/>
</dbReference>
<evidence type="ECO:0000313" key="10">
    <source>
        <dbReference type="Proteomes" id="UP001419268"/>
    </source>
</evidence>
<evidence type="ECO:0000256" key="2">
    <source>
        <dbReference type="ARBA" id="ARBA00022490"/>
    </source>
</evidence>
<evidence type="ECO:0000256" key="4">
    <source>
        <dbReference type="ARBA" id="ARBA00047512"/>
    </source>
</evidence>
<dbReference type="CDD" id="cd11610">
    <property type="entry name" value="eIF2D_N"/>
    <property type="match status" value="1"/>
</dbReference>
<dbReference type="PROSITE" id="PS50296">
    <property type="entry name" value="SUI1"/>
    <property type="match status" value="1"/>
</dbReference>
<keyword evidence="10" id="KW-1185">Reference proteome</keyword>
<dbReference type="GO" id="GO:0006071">
    <property type="term" value="P:glycerol metabolic process"/>
    <property type="evidence" value="ECO:0007669"/>
    <property type="project" value="UniProtKB-KW"/>
</dbReference>
<feature type="region of interest" description="Disordered" evidence="5">
    <location>
        <begin position="1"/>
        <end position="21"/>
    </location>
</feature>
<dbReference type="InterPro" id="IPR039757">
    <property type="entry name" value="EIF2D"/>
</dbReference>
<dbReference type="FunFam" id="3.10.400.20:FF:000003">
    <property type="entry name" value="Eukaryotic translation initiation factor 2D isoform A"/>
    <property type="match status" value="1"/>
</dbReference>
<dbReference type="Pfam" id="PF25304">
    <property type="entry name" value="WHD_eIF2D"/>
    <property type="match status" value="1"/>
</dbReference>
<dbReference type="InterPro" id="IPR001950">
    <property type="entry name" value="SUI1"/>
</dbReference>
<dbReference type="GO" id="GO:0006629">
    <property type="term" value="P:lipid metabolic process"/>
    <property type="evidence" value="ECO:0007669"/>
    <property type="project" value="InterPro"/>
</dbReference>
<keyword evidence="6" id="KW-1133">Transmembrane helix</keyword>
<dbReference type="CDD" id="cd21156">
    <property type="entry name" value="PUA_eIF2d-like"/>
    <property type="match status" value="1"/>
</dbReference>
<dbReference type="Gene3D" id="3.10.400.20">
    <property type="match status" value="1"/>
</dbReference>
<dbReference type="GO" id="GO:0008889">
    <property type="term" value="F:glycerophosphodiester phosphodiesterase activity"/>
    <property type="evidence" value="ECO:0007669"/>
    <property type="project" value="UniProtKB-EC"/>
</dbReference>
<dbReference type="SUPFAM" id="SSF51695">
    <property type="entry name" value="PLC-like phosphodiesterases"/>
    <property type="match status" value="1"/>
</dbReference>
<name>A0AAP0I902_9MAGN</name>
<keyword evidence="2" id="KW-0963">Cytoplasm</keyword>
<dbReference type="Pfam" id="PF01253">
    <property type="entry name" value="SUI1"/>
    <property type="match status" value="1"/>
</dbReference>
<evidence type="ECO:0000256" key="6">
    <source>
        <dbReference type="SAM" id="Phobius"/>
    </source>
</evidence>
<dbReference type="EMBL" id="JBBNAG010000008">
    <property type="protein sequence ID" value="KAK9110894.1"/>
    <property type="molecule type" value="Genomic_DNA"/>
</dbReference>
<dbReference type="InterPro" id="IPR039759">
    <property type="entry name" value="eIF2D_SUI1"/>
</dbReference>
<evidence type="ECO:0000256" key="5">
    <source>
        <dbReference type="SAM" id="MobiDB-lite"/>
    </source>
</evidence>
<keyword evidence="6" id="KW-0812">Transmembrane</keyword>
<dbReference type="SUPFAM" id="SSF88697">
    <property type="entry name" value="PUA domain-like"/>
    <property type="match status" value="1"/>
</dbReference>
<dbReference type="Gene3D" id="3.30.780.10">
    <property type="entry name" value="SUI1-like domain"/>
    <property type="match status" value="1"/>
</dbReference>
<dbReference type="InterPro" id="IPR036877">
    <property type="entry name" value="SUI1_dom_sf"/>
</dbReference>
<dbReference type="PROSITE" id="PS51704">
    <property type="entry name" value="GP_PDE"/>
    <property type="match status" value="1"/>
</dbReference>
<dbReference type="Gene3D" id="3.20.20.190">
    <property type="entry name" value="Phosphatidylinositol (PI) phosphodiesterase"/>
    <property type="match status" value="1"/>
</dbReference>
<dbReference type="AlphaFoldDB" id="A0AAP0I902"/>
<feature type="domain" description="GP-PDE" evidence="8">
    <location>
        <begin position="701"/>
        <end position="867"/>
    </location>
</feature>
<dbReference type="Pfam" id="PF26291">
    <property type="entry name" value="SWIB_eIF2D"/>
    <property type="match status" value="1"/>
</dbReference>
<dbReference type="InterPro" id="IPR015947">
    <property type="entry name" value="PUA-like_sf"/>
</dbReference>
<comment type="caution">
    <text evidence="9">The sequence shown here is derived from an EMBL/GenBank/DDBJ whole genome shotgun (WGS) entry which is preliminary data.</text>
</comment>
<evidence type="ECO:0000256" key="1">
    <source>
        <dbReference type="ARBA" id="ARBA00012247"/>
    </source>
</evidence>
<keyword evidence="3" id="KW-0319">Glycerol metabolism</keyword>
<comment type="catalytic activity">
    <reaction evidence="4">
        <text>a sn-glycero-3-phosphodiester + H2O = an alcohol + sn-glycerol 3-phosphate + H(+)</text>
        <dbReference type="Rhea" id="RHEA:12969"/>
        <dbReference type="ChEBI" id="CHEBI:15377"/>
        <dbReference type="ChEBI" id="CHEBI:15378"/>
        <dbReference type="ChEBI" id="CHEBI:30879"/>
        <dbReference type="ChEBI" id="CHEBI:57597"/>
        <dbReference type="ChEBI" id="CHEBI:83408"/>
        <dbReference type="EC" id="3.1.4.46"/>
    </reaction>
</comment>
<dbReference type="Proteomes" id="UP001419268">
    <property type="component" value="Unassembled WGS sequence"/>
</dbReference>
<keyword evidence="6" id="KW-0472">Membrane</keyword>
<proteinExistence type="predicted"/>
<accession>A0AAP0I902</accession>
<dbReference type="InterPro" id="IPR057429">
    <property type="entry name" value="WH_eIF2D"/>
</dbReference>
<protein>
    <recommendedName>
        <fullName evidence="1">glycerophosphodiester phosphodiesterase</fullName>
        <ecNumber evidence="1">3.1.4.46</ecNumber>
    </recommendedName>
</protein>
<dbReference type="InterPro" id="IPR017946">
    <property type="entry name" value="PLC-like_Pdiesterase_TIM-brl"/>
</dbReference>